<dbReference type="FunFam" id="1.25.40.470:FF:000009">
    <property type="entry name" value="WD repeat-containing protein 19 isoform X1"/>
    <property type="match status" value="1"/>
</dbReference>
<keyword evidence="15" id="KW-1185">Reference proteome</keyword>
<evidence type="ECO:0000313" key="14">
    <source>
        <dbReference type="EMBL" id="KAK9830069.1"/>
    </source>
</evidence>
<feature type="domain" description="WDR19 WD40 repeat" evidence="10">
    <location>
        <begin position="380"/>
        <end position="656"/>
    </location>
</feature>
<dbReference type="InterPro" id="IPR001680">
    <property type="entry name" value="WD40_rpt"/>
</dbReference>
<dbReference type="InterPro" id="IPR036322">
    <property type="entry name" value="WD40_repeat_dom_sf"/>
</dbReference>
<dbReference type="Pfam" id="PF23145">
    <property type="entry name" value="Zf_2nd_IFT121"/>
    <property type="match status" value="1"/>
</dbReference>
<dbReference type="Gene3D" id="2.130.10.10">
    <property type="entry name" value="YVTN repeat-like/Quinoprotein amine dehydrogenase"/>
    <property type="match status" value="2"/>
</dbReference>
<dbReference type="SMART" id="SM00320">
    <property type="entry name" value="WD40"/>
    <property type="match status" value="4"/>
</dbReference>
<dbReference type="PANTHER" id="PTHR14920:SF0">
    <property type="entry name" value="WD REPEAT DOMAIN 19"/>
    <property type="match status" value="1"/>
</dbReference>
<keyword evidence="3" id="KW-0853">WD repeat</keyword>
<evidence type="ECO:0000256" key="4">
    <source>
        <dbReference type="ARBA" id="ARBA00022737"/>
    </source>
</evidence>
<gene>
    <name evidence="14" type="ORF">WJX72_009571</name>
</gene>
<dbReference type="InterPro" id="IPR056168">
    <property type="entry name" value="TPR_IF140/IFT172/WDR19"/>
</dbReference>
<evidence type="ECO:0000256" key="5">
    <source>
        <dbReference type="ARBA" id="ARBA00022794"/>
    </source>
</evidence>
<dbReference type="InterPro" id="IPR056170">
    <property type="entry name" value="Znf_IFT121-like"/>
</dbReference>
<feature type="domain" description="IFT121-like zinc finger" evidence="11">
    <location>
        <begin position="1304"/>
        <end position="1348"/>
    </location>
</feature>
<evidence type="ECO:0000256" key="6">
    <source>
        <dbReference type="ARBA" id="ARBA00022803"/>
    </source>
</evidence>
<keyword evidence="7" id="KW-0969">Cilium</keyword>
<evidence type="ECO:0000313" key="15">
    <source>
        <dbReference type="Proteomes" id="UP001489004"/>
    </source>
</evidence>
<dbReference type="GO" id="GO:0008104">
    <property type="term" value="P:intracellular protein localization"/>
    <property type="evidence" value="ECO:0007669"/>
    <property type="project" value="UniProtKB-ARBA"/>
</dbReference>
<dbReference type="PANTHER" id="PTHR14920">
    <property type="entry name" value="OSMOTIC AVOIDANCE ABNORMAL PROTEIN 1/WD REPEAT MEMBRANE PROTEIN"/>
    <property type="match status" value="1"/>
</dbReference>
<keyword evidence="8" id="KW-0206">Cytoskeleton</keyword>
<name>A0AAW1R8F4_9CHLO</name>
<dbReference type="GO" id="GO:0060271">
    <property type="term" value="P:cilium assembly"/>
    <property type="evidence" value="ECO:0007669"/>
    <property type="project" value="TreeGrafter"/>
</dbReference>
<evidence type="ECO:0000256" key="9">
    <source>
        <dbReference type="ARBA" id="ARBA00023273"/>
    </source>
</evidence>
<proteinExistence type="predicted"/>
<evidence type="ECO:0000259" key="12">
    <source>
        <dbReference type="Pfam" id="PF23389"/>
    </source>
</evidence>
<dbReference type="EMBL" id="JALJOR010000001">
    <property type="protein sequence ID" value="KAK9830069.1"/>
    <property type="molecule type" value="Genomic_DNA"/>
</dbReference>
<dbReference type="SUPFAM" id="SSF50978">
    <property type="entry name" value="WD40 repeat-like"/>
    <property type="match status" value="1"/>
</dbReference>
<evidence type="ECO:0000259" key="13">
    <source>
        <dbReference type="Pfam" id="PF24762"/>
    </source>
</evidence>
<comment type="caution">
    <text evidence="14">The sequence shown here is derived from an EMBL/GenBank/DDBJ whole genome shotgun (WGS) entry which is preliminary data.</text>
</comment>
<sequence length="1374" mass="149341">MRKLTTIGPNQLGVGGSIFTWNPRGHHLAVAGSKRKVNIYDRSGKLFDEIHIAAPEFSYDDRLSCVRQLQWDATGESLAVLPRGQGFAIIWTAATKEAARVDITFKAQEASYMAWSRNGQTLAIGTSKGNLLLYNHSQRRKVPIMGKHTRSIVSGAWNAGGLLALGGRDNQVTISKGADGDAVKSLVLKGEPAEVSFSDARDASSGKQGAGAATVSVNVGKRTILMQKVSAEPGAPADQPIELAFQEQYGDIEKHLWYGDGYIVLGFKTGVVLVVSTHKQEISEEVHSHKYLDGGFADMAYCAALNRVAVAGGRYVKMLELGAEIREVAGDAIELGPNQFICSLGWTQDGQLLTVATLDGQLYTYLASLPVVSGAWGTRVAHLTSLQELTVTDTLQRGMSVQVHIETEPAFVAVGPGHVAVGLNNQVWFYRTSASGREPAAEVHMQDYLSSVQQLQLNATYAAALSEGRMTVHLIELHLNAESAASHSFQLPKQGEPADITCMALNAHFLIYGTRKGHIVYYRCEEQAPVNEFRHSAGPIRQLFPQLNGTRVIFEDERRAVHLFNPVNNHLLPITHLTGMLQTAVWDAADPYTFVLSDGRALHTFIYSPVTISGASVSLVGSQPFPTGYLPVALVDGNVTCQTATGALDVVQLSTHKPLQEQEGGARAAERLATRFRAALALGRSKEAWDAALLLKSPELWQQLAAAALQKLDIELAIRVYRLLGDAGMVLSLQRLRNVEERNLLAGHILAIQGTDYDAAQDLFLASSVPVAALEMRRDLQQWAEALKLAQQLDPTQIGPIARQYAQSLELKGDYAGALSYYQQALQAAGPSPASAQDAALCQAGMARALLQSGDVQAGRQLALQAGSPQLCRDCAQILESMNQLQDAAELYVHGGLHERAAAIYIQTRALSLAGPLLAKISSPKLHLQYAKAKEAEGKYAEAADAFEAAGEIDAVIRLNLERLNNPHKASGMVRQSRSVEGAAAVAKYCLASKDYQGAVEFLLLAKQPEQAFELAQTHNEMDTYMRCITDGASTSSTPAELARVAKHYESRGQYERAGDLMEQAQHPEAAVKLYIKANGDALKKAIAVVAKALNPVLTALLADFLDGSAEGSRKDPALLFQLRMALGQFEEAGATAVDMASQEQERGNYKNAHEALFATYQDLSAQGKRIPMQLTRTLTLLHSYILVKTLVRIGDHEGAARMLIRVARNISKFPRHVVPILTSTVVECQRAGLKSTAFEYAAMLMRPEYKNDINPAYKRKIESMVRKRERAEEDEEAVCECPFCQALGPESELDCVHCQNIIPFCIATGKRMGADDWAQCPRCRFPARHSELVKVLAAEPKCPMCGQDVQPTDVARVADVQARLRQLVTPGAA</sequence>
<dbReference type="InterPro" id="IPR057855">
    <property type="entry name" value="Beta-prop_WDR19_1st"/>
</dbReference>
<protein>
    <submittedName>
        <fullName evidence="14">Uncharacterized protein</fullName>
    </submittedName>
</protein>
<evidence type="ECO:0000256" key="8">
    <source>
        <dbReference type="ARBA" id="ARBA00023212"/>
    </source>
</evidence>
<feature type="domain" description="WDR19 first beta-propeller" evidence="12">
    <location>
        <begin position="18"/>
        <end position="360"/>
    </location>
</feature>
<reference evidence="14 15" key="1">
    <citation type="journal article" date="2024" name="Nat. Commun.">
        <title>Phylogenomics reveals the evolutionary origins of lichenization in chlorophyte algae.</title>
        <authorList>
            <person name="Puginier C."/>
            <person name="Libourel C."/>
            <person name="Otte J."/>
            <person name="Skaloud P."/>
            <person name="Haon M."/>
            <person name="Grisel S."/>
            <person name="Petersen M."/>
            <person name="Berrin J.G."/>
            <person name="Delaux P.M."/>
            <person name="Dal Grande F."/>
            <person name="Keller J."/>
        </authorList>
    </citation>
    <scope>NUCLEOTIDE SEQUENCE [LARGE SCALE GENOMIC DNA]</scope>
    <source>
        <strain evidence="14 15">SAG 2043</strain>
    </source>
</reference>
<dbReference type="InterPro" id="IPR039468">
    <property type="entry name" value="WDR19_WD40_rpt"/>
</dbReference>
<dbReference type="Proteomes" id="UP001489004">
    <property type="component" value="Unassembled WGS sequence"/>
</dbReference>
<keyword evidence="2" id="KW-0963">Cytoplasm</keyword>
<dbReference type="InterPro" id="IPR015943">
    <property type="entry name" value="WD40/YVTN_repeat-like_dom_sf"/>
</dbReference>
<dbReference type="Pfam" id="PF24762">
    <property type="entry name" value="TPR_IF140-IFT172"/>
    <property type="match status" value="1"/>
</dbReference>
<accession>A0AAW1R8F4</accession>
<organism evidence="14 15">
    <name type="scientific">[Myrmecia] bisecta</name>
    <dbReference type="NCBI Taxonomy" id="41462"/>
    <lineage>
        <taxon>Eukaryota</taxon>
        <taxon>Viridiplantae</taxon>
        <taxon>Chlorophyta</taxon>
        <taxon>core chlorophytes</taxon>
        <taxon>Trebouxiophyceae</taxon>
        <taxon>Trebouxiales</taxon>
        <taxon>Trebouxiaceae</taxon>
        <taxon>Myrmecia</taxon>
    </lineage>
</organism>
<dbReference type="Gene3D" id="1.25.40.470">
    <property type="match status" value="2"/>
</dbReference>
<keyword evidence="9" id="KW-0966">Cell projection</keyword>
<keyword evidence="5" id="KW-0970">Cilium biogenesis/degradation</keyword>
<evidence type="ECO:0000259" key="10">
    <source>
        <dbReference type="Pfam" id="PF15911"/>
    </source>
</evidence>
<dbReference type="Pfam" id="PF23389">
    <property type="entry name" value="Beta-prop_WDR19_1st"/>
    <property type="match status" value="1"/>
</dbReference>
<feature type="domain" description="IF140/IFT172/WDR19 TPR" evidence="13">
    <location>
        <begin position="683"/>
        <end position="1079"/>
    </location>
</feature>
<evidence type="ECO:0000256" key="7">
    <source>
        <dbReference type="ARBA" id="ARBA00023069"/>
    </source>
</evidence>
<evidence type="ECO:0000256" key="1">
    <source>
        <dbReference type="ARBA" id="ARBA00004120"/>
    </source>
</evidence>
<keyword evidence="6" id="KW-0802">TPR repeat</keyword>
<dbReference type="GO" id="GO:0035721">
    <property type="term" value="P:intraciliary retrograde transport"/>
    <property type="evidence" value="ECO:0007669"/>
    <property type="project" value="InterPro"/>
</dbReference>
<dbReference type="GO" id="GO:0005929">
    <property type="term" value="C:cilium"/>
    <property type="evidence" value="ECO:0007669"/>
    <property type="project" value="UniProtKB-ARBA"/>
</dbReference>
<evidence type="ECO:0000259" key="11">
    <source>
        <dbReference type="Pfam" id="PF23145"/>
    </source>
</evidence>
<dbReference type="GO" id="GO:0030991">
    <property type="term" value="C:intraciliary transport particle A"/>
    <property type="evidence" value="ECO:0007669"/>
    <property type="project" value="TreeGrafter"/>
</dbReference>
<dbReference type="InterPro" id="IPR040379">
    <property type="entry name" value="WDR19/dyf-2"/>
</dbReference>
<dbReference type="Pfam" id="PF15911">
    <property type="entry name" value="Beta-prop_WDR19_2nd"/>
    <property type="match status" value="1"/>
</dbReference>
<comment type="subcellular location">
    <subcellularLocation>
        <location evidence="1">Cytoplasm</location>
        <location evidence="1">Cytoskeleton</location>
        <location evidence="1">Cilium basal body</location>
    </subcellularLocation>
</comment>
<evidence type="ECO:0000256" key="3">
    <source>
        <dbReference type="ARBA" id="ARBA00022574"/>
    </source>
</evidence>
<evidence type="ECO:0000256" key="2">
    <source>
        <dbReference type="ARBA" id="ARBA00022490"/>
    </source>
</evidence>
<keyword evidence="4" id="KW-0677">Repeat</keyword>